<name>A0A286RL30_9BACT</name>
<proteinExistence type="predicted"/>
<gene>
    <name evidence="3" type="ORF">THTE_4074</name>
</gene>
<evidence type="ECO:0000313" key="3">
    <source>
        <dbReference type="EMBL" id="ASV76675.1"/>
    </source>
</evidence>
<feature type="region of interest" description="Disordered" evidence="1">
    <location>
        <begin position="196"/>
        <end position="233"/>
    </location>
</feature>
<feature type="compositionally biased region" description="Basic and acidic residues" evidence="1">
    <location>
        <begin position="198"/>
        <end position="216"/>
    </location>
</feature>
<dbReference type="Gene3D" id="2.180.10.10">
    <property type="entry name" value="RHS repeat-associated core"/>
    <property type="match status" value="1"/>
</dbReference>
<evidence type="ECO:0000313" key="4">
    <source>
        <dbReference type="Proteomes" id="UP000215086"/>
    </source>
</evidence>
<dbReference type="KEGG" id="ttf:THTE_4074"/>
<dbReference type="Pfam" id="PF22322">
    <property type="entry name" value="DUF6973"/>
    <property type="match status" value="1"/>
</dbReference>
<dbReference type="AlphaFoldDB" id="A0A286RL30"/>
<dbReference type="EMBL" id="CP018477">
    <property type="protein sequence ID" value="ASV76675.1"/>
    <property type="molecule type" value="Genomic_DNA"/>
</dbReference>
<dbReference type="OrthoDB" id="1377046at2"/>
<keyword evidence="4" id="KW-1185">Reference proteome</keyword>
<feature type="domain" description="DUF6973" evidence="2">
    <location>
        <begin position="103"/>
        <end position="201"/>
    </location>
</feature>
<dbReference type="PANTHER" id="PTHR32305">
    <property type="match status" value="1"/>
</dbReference>
<protein>
    <recommendedName>
        <fullName evidence="2">DUF6973 domain-containing protein</fullName>
    </recommendedName>
</protein>
<dbReference type="InterPro" id="IPR054246">
    <property type="entry name" value="DUF6973"/>
</dbReference>
<accession>A0A286RL30</accession>
<dbReference type="NCBIfam" id="TIGR03696">
    <property type="entry name" value="Rhs_assc_core"/>
    <property type="match status" value="1"/>
</dbReference>
<dbReference type="InterPro" id="IPR050708">
    <property type="entry name" value="T6SS_VgrG/RHS"/>
</dbReference>
<evidence type="ECO:0000256" key="1">
    <source>
        <dbReference type="SAM" id="MobiDB-lite"/>
    </source>
</evidence>
<dbReference type="PANTHER" id="PTHR32305:SF15">
    <property type="entry name" value="PROTEIN RHSA-RELATED"/>
    <property type="match status" value="1"/>
</dbReference>
<organism evidence="3 4">
    <name type="scientific">Thermogutta terrifontis</name>
    <dbReference type="NCBI Taxonomy" id="1331910"/>
    <lineage>
        <taxon>Bacteria</taxon>
        <taxon>Pseudomonadati</taxon>
        <taxon>Planctomycetota</taxon>
        <taxon>Planctomycetia</taxon>
        <taxon>Pirellulales</taxon>
        <taxon>Thermoguttaceae</taxon>
        <taxon>Thermogutta</taxon>
    </lineage>
</organism>
<dbReference type="InterPro" id="IPR022385">
    <property type="entry name" value="Rhs_assc_core"/>
</dbReference>
<evidence type="ECO:0000259" key="2">
    <source>
        <dbReference type="Pfam" id="PF22322"/>
    </source>
</evidence>
<reference evidence="3 4" key="1">
    <citation type="journal article" name="Front. Microbiol.">
        <title>Sugar Metabolism of the First Thermophilic Planctomycete Thermogutta terrifontis: Comparative Genomic and Transcriptomic Approaches.</title>
        <authorList>
            <person name="Elcheninov A.G."/>
            <person name="Menzel P."/>
            <person name="Gudbergsdottir S.R."/>
            <person name="Slesarev A.I."/>
            <person name="Kadnikov V.V."/>
            <person name="Krogh A."/>
            <person name="Bonch-Osmolovskaya E.A."/>
            <person name="Peng X."/>
            <person name="Kublanov I.V."/>
        </authorList>
    </citation>
    <scope>NUCLEOTIDE SEQUENCE [LARGE SCALE GENOMIC DNA]</scope>
    <source>
        <strain evidence="3 4">R1</strain>
    </source>
</reference>
<sequence length="233" mass="26034">MINELIRRTFGRVICKRKAESDWLFLFTARPFDADTGLQNNLNRWYDACVGRWLSEDPIGFDGGDANLYRYVGNKPTGFQDPTGLKQSPCPCGEGWAQIRAVGPINAWIANRLSHQAIRETQRVAERLPGGPDGLHNGPADAFRHCYWSCLMCRRLGQDVAKRIADVHEYCARDDQPAAEEAMDQFNNAVGRKIGKSARSDEDCSRGCESAVHEGRLQLSPGGTPPANSYERY</sequence>
<dbReference type="Proteomes" id="UP000215086">
    <property type="component" value="Chromosome"/>
</dbReference>
<dbReference type="RefSeq" id="WP_095416411.1">
    <property type="nucleotide sequence ID" value="NZ_CP018477.1"/>
</dbReference>